<sequence length="61" mass="6801">MTLRCECGGELELLKVLDGDNGNGEGWAYEKYQCVRCGEIGSYSVNWGPWGQNERKRGCIA</sequence>
<organism evidence="1 2">
    <name type="scientific">candidate division MSBL1 archaeon SCGC-AAA259M10</name>
    <dbReference type="NCBI Taxonomy" id="1698270"/>
    <lineage>
        <taxon>Archaea</taxon>
        <taxon>Methanobacteriati</taxon>
        <taxon>Methanobacteriota</taxon>
        <taxon>candidate division MSBL1</taxon>
    </lineage>
</organism>
<accession>A0A133V2V9</accession>
<keyword evidence="2" id="KW-1185">Reference proteome</keyword>
<reference evidence="1 2" key="1">
    <citation type="journal article" date="2016" name="Sci. Rep.">
        <title>Metabolic traits of an uncultured archaeal lineage -MSBL1- from brine pools of the Red Sea.</title>
        <authorList>
            <person name="Mwirichia R."/>
            <person name="Alam I."/>
            <person name="Rashid M."/>
            <person name="Vinu M."/>
            <person name="Ba-Alawi W."/>
            <person name="Anthony Kamau A."/>
            <person name="Kamanda Ngugi D."/>
            <person name="Goker M."/>
            <person name="Klenk H.P."/>
            <person name="Bajic V."/>
            <person name="Stingl U."/>
        </authorList>
    </citation>
    <scope>NUCLEOTIDE SEQUENCE [LARGE SCALE GENOMIC DNA]</scope>
    <source>
        <strain evidence="1">SCGC-AAA259M10</strain>
    </source>
</reference>
<name>A0A133V2V9_9EURY</name>
<evidence type="ECO:0000313" key="2">
    <source>
        <dbReference type="Proteomes" id="UP000070341"/>
    </source>
</evidence>
<comment type="caution">
    <text evidence="1">The sequence shown here is derived from an EMBL/GenBank/DDBJ whole genome shotgun (WGS) entry which is preliminary data.</text>
</comment>
<evidence type="ECO:0000313" key="1">
    <source>
        <dbReference type="EMBL" id="KXB00770.1"/>
    </source>
</evidence>
<protein>
    <submittedName>
        <fullName evidence="1">Uncharacterized protein</fullName>
    </submittedName>
</protein>
<dbReference type="EMBL" id="LHXU01000004">
    <property type="protein sequence ID" value="KXB00770.1"/>
    <property type="molecule type" value="Genomic_DNA"/>
</dbReference>
<dbReference type="Proteomes" id="UP000070341">
    <property type="component" value="Unassembled WGS sequence"/>
</dbReference>
<dbReference type="AlphaFoldDB" id="A0A133V2V9"/>
<gene>
    <name evidence="1" type="ORF">AKJ40_00675</name>
</gene>
<proteinExistence type="predicted"/>